<keyword evidence="6 10" id="KW-1133">Transmembrane helix</keyword>
<evidence type="ECO:0000256" key="9">
    <source>
        <dbReference type="ARBA" id="ARBA00045204"/>
    </source>
</evidence>
<dbReference type="STRING" id="451379.A0A0N5A8M6"/>
<dbReference type="GO" id="GO:0045047">
    <property type="term" value="P:protein targeting to ER"/>
    <property type="evidence" value="ECO:0007669"/>
    <property type="project" value="TreeGrafter"/>
</dbReference>
<keyword evidence="11" id="KW-1185">Reference proteome</keyword>
<feature type="transmembrane region" description="Helical" evidence="10">
    <location>
        <begin position="55"/>
        <end position="77"/>
    </location>
</feature>
<evidence type="ECO:0000256" key="10">
    <source>
        <dbReference type="SAM" id="Phobius"/>
    </source>
</evidence>
<dbReference type="PANTHER" id="PTHR13202">
    <property type="entry name" value="MICROSOMAL SIGNAL PEPTIDASE 12 KDA SUBUNIT"/>
    <property type="match status" value="1"/>
</dbReference>
<evidence type="ECO:0000256" key="5">
    <source>
        <dbReference type="ARBA" id="ARBA00022824"/>
    </source>
</evidence>
<evidence type="ECO:0000256" key="3">
    <source>
        <dbReference type="ARBA" id="ARBA00017059"/>
    </source>
</evidence>
<keyword evidence="7 10" id="KW-0472">Membrane</keyword>
<sequence length="101" mass="11683">MDGFIQTLPASFRQFSTYIDFVGQRKAERIYQVVLILFAVVGFILGYVIQQLCIAIYTLGIGLLLSVILVIPPWPYLRQNPIRWQPTQTEKKHGKETKKTR</sequence>
<dbReference type="Proteomes" id="UP000046393">
    <property type="component" value="Unplaced"/>
</dbReference>
<evidence type="ECO:0000256" key="7">
    <source>
        <dbReference type="ARBA" id="ARBA00023136"/>
    </source>
</evidence>
<dbReference type="InterPro" id="IPR009542">
    <property type="entry name" value="Spc1/SPCS1"/>
</dbReference>
<dbReference type="WBParaSite" id="SMUV_0000043001-mRNA-1">
    <property type="protein sequence ID" value="SMUV_0000043001-mRNA-1"/>
    <property type="gene ID" value="SMUV_0000043001"/>
</dbReference>
<dbReference type="GO" id="GO:0005787">
    <property type="term" value="C:signal peptidase complex"/>
    <property type="evidence" value="ECO:0007669"/>
    <property type="project" value="InterPro"/>
</dbReference>
<feature type="transmembrane region" description="Helical" evidence="10">
    <location>
        <begin position="30"/>
        <end position="49"/>
    </location>
</feature>
<proteinExistence type="inferred from homology"/>
<accession>A0A0N5A8M6</accession>
<dbReference type="AlphaFoldDB" id="A0A0N5A8M6"/>
<dbReference type="GO" id="GO:0006465">
    <property type="term" value="P:signal peptide processing"/>
    <property type="evidence" value="ECO:0007669"/>
    <property type="project" value="InterPro"/>
</dbReference>
<keyword evidence="5" id="KW-0256">Endoplasmic reticulum</keyword>
<protein>
    <recommendedName>
        <fullName evidence="3">Signal peptidase complex subunit 1</fullName>
    </recommendedName>
    <alternativeName>
        <fullName evidence="8">Microsomal signal peptidase 12 kDa subunit</fullName>
    </alternativeName>
</protein>
<dbReference type="Pfam" id="PF06645">
    <property type="entry name" value="SPC12"/>
    <property type="match status" value="1"/>
</dbReference>
<comment type="subcellular location">
    <subcellularLocation>
        <location evidence="1">Endoplasmic reticulum membrane</location>
        <topology evidence="1">Multi-pass membrane protein</topology>
    </subcellularLocation>
</comment>
<keyword evidence="4 10" id="KW-0812">Transmembrane</keyword>
<dbReference type="PANTHER" id="PTHR13202:SF0">
    <property type="entry name" value="SIGNAL PEPTIDASE COMPLEX SUBUNIT 1"/>
    <property type="match status" value="1"/>
</dbReference>
<reference evidence="12" key="1">
    <citation type="submission" date="2017-02" db="UniProtKB">
        <authorList>
            <consortium name="WormBaseParasite"/>
        </authorList>
    </citation>
    <scope>IDENTIFICATION</scope>
</reference>
<evidence type="ECO:0000313" key="12">
    <source>
        <dbReference type="WBParaSite" id="SMUV_0000043001-mRNA-1"/>
    </source>
</evidence>
<evidence type="ECO:0000256" key="6">
    <source>
        <dbReference type="ARBA" id="ARBA00022989"/>
    </source>
</evidence>
<comment type="function">
    <text evidence="9">Component of the signal peptidase complex (SPC) which catalyzes the cleavage of N-terminal signal sequences from nascent proteins as they are translocated into the lumen of the endoplasmic reticulum. Dispensable for SPC enzymatic activity.</text>
</comment>
<name>A0A0N5A8M6_9BILA</name>
<comment type="similarity">
    <text evidence="2">Belongs to the SPCS1 family.</text>
</comment>
<evidence type="ECO:0000256" key="4">
    <source>
        <dbReference type="ARBA" id="ARBA00022692"/>
    </source>
</evidence>
<organism evidence="11 12">
    <name type="scientific">Syphacia muris</name>
    <dbReference type="NCBI Taxonomy" id="451379"/>
    <lineage>
        <taxon>Eukaryota</taxon>
        <taxon>Metazoa</taxon>
        <taxon>Ecdysozoa</taxon>
        <taxon>Nematoda</taxon>
        <taxon>Chromadorea</taxon>
        <taxon>Rhabditida</taxon>
        <taxon>Spirurina</taxon>
        <taxon>Oxyuridomorpha</taxon>
        <taxon>Oxyuroidea</taxon>
        <taxon>Oxyuridae</taxon>
        <taxon>Syphacia</taxon>
    </lineage>
</organism>
<evidence type="ECO:0000256" key="8">
    <source>
        <dbReference type="ARBA" id="ARBA00032913"/>
    </source>
</evidence>
<evidence type="ECO:0000313" key="11">
    <source>
        <dbReference type="Proteomes" id="UP000046393"/>
    </source>
</evidence>
<evidence type="ECO:0000256" key="2">
    <source>
        <dbReference type="ARBA" id="ARBA00005245"/>
    </source>
</evidence>
<evidence type="ECO:0000256" key="1">
    <source>
        <dbReference type="ARBA" id="ARBA00004477"/>
    </source>
</evidence>